<dbReference type="AlphaFoldDB" id="A0A183VGI1"/>
<feature type="transmembrane region" description="Helical" evidence="5">
    <location>
        <begin position="100"/>
        <end position="125"/>
    </location>
</feature>
<keyword evidence="3 5" id="KW-1133">Transmembrane helix</keyword>
<evidence type="ECO:0000256" key="4">
    <source>
        <dbReference type="ARBA" id="ARBA00023136"/>
    </source>
</evidence>
<feature type="domain" description="G-protein coupled receptors family 1 profile" evidence="6">
    <location>
        <begin position="1"/>
        <end position="127"/>
    </location>
</feature>
<evidence type="ECO:0000259" key="6">
    <source>
        <dbReference type="PROSITE" id="PS50262"/>
    </source>
</evidence>
<dbReference type="EMBL" id="UYWY01027607">
    <property type="protein sequence ID" value="VDM51172.1"/>
    <property type="molecule type" value="Genomic_DNA"/>
</dbReference>
<keyword evidence="8" id="KW-1185">Reference proteome</keyword>
<dbReference type="PANTHER" id="PTHR46641">
    <property type="entry name" value="FMRFAMIDE RECEPTOR-RELATED"/>
    <property type="match status" value="1"/>
</dbReference>
<reference evidence="7 8" key="2">
    <citation type="submission" date="2018-11" db="EMBL/GenBank/DDBJ databases">
        <authorList>
            <consortium name="Pathogen Informatics"/>
        </authorList>
    </citation>
    <scope>NUCLEOTIDE SEQUENCE [LARGE SCALE GENOMIC DNA]</scope>
</reference>
<reference evidence="9" key="1">
    <citation type="submission" date="2016-06" db="UniProtKB">
        <authorList>
            <consortium name="WormBaseParasite"/>
        </authorList>
    </citation>
    <scope>IDENTIFICATION</scope>
</reference>
<dbReference type="Proteomes" id="UP000050794">
    <property type="component" value="Unassembled WGS sequence"/>
</dbReference>
<keyword evidence="2 5" id="KW-0812">Transmembrane</keyword>
<dbReference type="GO" id="GO:0016020">
    <property type="term" value="C:membrane"/>
    <property type="evidence" value="ECO:0007669"/>
    <property type="project" value="UniProtKB-SubCell"/>
</dbReference>
<dbReference type="PROSITE" id="PS50262">
    <property type="entry name" value="G_PROTEIN_RECEP_F1_2"/>
    <property type="match status" value="1"/>
</dbReference>
<keyword evidence="4 5" id="KW-0472">Membrane</keyword>
<sequence>MYAFMTLAQTVSVWTTTAMSIHRFIGVCIPFKAGQILTERNVKALIISVIVASVLFNSTRFSEVYIADVCYMPLINAELPVLLPTELRMNVWYRKIFYEWAYTLIMFAIPFTILIVVNTLVIIAVHR</sequence>
<dbReference type="InterPro" id="IPR017452">
    <property type="entry name" value="GPCR_Rhodpsn_7TM"/>
</dbReference>
<dbReference type="PANTHER" id="PTHR46641:SF1">
    <property type="entry name" value="G-PROTEIN COUPLED RECEPTORS FAMILY 1 PROFILE DOMAIN-CONTAINING PROTEIN"/>
    <property type="match status" value="1"/>
</dbReference>
<evidence type="ECO:0000256" key="2">
    <source>
        <dbReference type="ARBA" id="ARBA00022692"/>
    </source>
</evidence>
<organism evidence="8 9">
    <name type="scientific">Toxocara canis</name>
    <name type="common">Canine roundworm</name>
    <dbReference type="NCBI Taxonomy" id="6265"/>
    <lineage>
        <taxon>Eukaryota</taxon>
        <taxon>Metazoa</taxon>
        <taxon>Ecdysozoa</taxon>
        <taxon>Nematoda</taxon>
        <taxon>Chromadorea</taxon>
        <taxon>Rhabditida</taxon>
        <taxon>Spirurina</taxon>
        <taxon>Ascaridomorpha</taxon>
        <taxon>Ascaridoidea</taxon>
        <taxon>Toxocaridae</taxon>
        <taxon>Toxocara</taxon>
    </lineage>
</organism>
<evidence type="ECO:0000256" key="1">
    <source>
        <dbReference type="ARBA" id="ARBA00004370"/>
    </source>
</evidence>
<protein>
    <submittedName>
        <fullName evidence="9">G_PROTEIN_RECEP_F1_2 domain-containing protein</fullName>
    </submittedName>
</protein>
<accession>A0A183VGI1</accession>
<evidence type="ECO:0000313" key="8">
    <source>
        <dbReference type="Proteomes" id="UP000050794"/>
    </source>
</evidence>
<dbReference type="InterPro" id="IPR052954">
    <property type="entry name" value="GPCR-Ligand_Int"/>
</dbReference>
<name>A0A183VGI1_TOXCA</name>
<dbReference type="Pfam" id="PF00001">
    <property type="entry name" value="7tm_1"/>
    <property type="match status" value="1"/>
</dbReference>
<dbReference type="SUPFAM" id="SSF81321">
    <property type="entry name" value="Family A G protein-coupled receptor-like"/>
    <property type="match status" value="1"/>
</dbReference>
<evidence type="ECO:0000313" key="7">
    <source>
        <dbReference type="EMBL" id="VDM51172.1"/>
    </source>
</evidence>
<dbReference type="InterPro" id="IPR000276">
    <property type="entry name" value="GPCR_Rhodpsn"/>
</dbReference>
<feature type="transmembrane region" description="Helical" evidence="5">
    <location>
        <begin position="42"/>
        <end position="59"/>
    </location>
</feature>
<comment type="subcellular location">
    <subcellularLocation>
        <location evidence="1">Membrane</location>
    </subcellularLocation>
</comment>
<dbReference type="GO" id="GO:0004930">
    <property type="term" value="F:G protein-coupled receptor activity"/>
    <property type="evidence" value="ECO:0007669"/>
    <property type="project" value="InterPro"/>
</dbReference>
<dbReference type="WBParaSite" id="TCNE_0001985501-mRNA-1">
    <property type="protein sequence ID" value="TCNE_0001985501-mRNA-1"/>
    <property type="gene ID" value="TCNE_0001985501"/>
</dbReference>
<proteinExistence type="predicted"/>
<gene>
    <name evidence="7" type="ORF">TCNE_LOCUS19851</name>
</gene>
<evidence type="ECO:0000313" key="9">
    <source>
        <dbReference type="WBParaSite" id="TCNE_0001985501-mRNA-1"/>
    </source>
</evidence>
<evidence type="ECO:0000256" key="5">
    <source>
        <dbReference type="SAM" id="Phobius"/>
    </source>
</evidence>
<dbReference type="Gene3D" id="1.20.1070.10">
    <property type="entry name" value="Rhodopsin 7-helix transmembrane proteins"/>
    <property type="match status" value="1"/>
</dbReference>
<evidence type="ECO:0000256" key="3">
    <source>
        <dbReference type="ARBA" id="ARBA00022989"/>
    </source>
</evidence>